<accession>A0ACB7W8H2</accession>
<name>A0ACB7W8H2_DIOAL</name>
<reference evidence="2" key="1">
    <citation type="journal article" date="2022" name="Nat. Commun.">
        <title>Chromosome evolution and the genetic basis of agronomically important traits in greater yam.</title>
        <authorList>
            <person name="Bredeson J.V."/>
            <person name="Lyons J.B."/>
            <person name="Oniyinde I.O."/>
            <person name="Okereke N.R."/>
            <person name="Kolade O."/>
            <person name="Nnabue I."/>
            <person name="Nwadili C.O."/>
            <person name="Hribova E."/>
            <person name="Parker M."/>
            <person name="Nwogha J."/>
            <person name="Shu S."/>
            <person name="Carlson J."/>
            <person name="Kariba R."/>
            <person name="Muthemba S."/>
            <person name="Knop K."/>
            <person name="Barton G.J."/>
            <person name="Sherwood A.V."/>
            <person name="Lopez-Montes A."/>
            <person name="Asiedu R."/>
            <person name="Jamnadass R."/>
            <person name="Muchugi A."/>
            <person name="Goodstein D."/>
            <person name="Egesi C.N."/>
            <person name="Featherston J."/>
            <person name="Asfaw A."/>
            <person name="Simpson G.G."/>
            <person name="Dolezel J."/>
            <person name="Hendre P.S."/>
            <person name="Van Deynze A."/>
            <person name="Kumar P.L."/>
            <person name="Obidiegwu J.E."/>
            <person name="Bhattacharjee R."/>
            <person name="Rokhsar D.S."/>
        </authorList>
    </citation>
    <scope>NUCLEOTIDE SEQUENCE [LARGE SCALE GENOMIC DNA]</scope>
    <source>
        <strain evidence="2">cv. TDa95/00328</strain>
    </source>
</reference>
<protein>
    <submittedName>
        <fullName evidence="1">Uncharacterized protein</fullName>
    </submittedName>
</protein>
<organism evidence="1 2">
    <name type="scientific">Dioscorea alata</name>
    <name type="common">Purple yam</name>
    <dbReference type="NCBI Taxonomy" id="55571"/>
    <lineage>
        <taxon>Eukaryota</taxon>
        <taxon>Viridiplantae</taxon>
        <taxon>Streptophyta</taxon>
        <taxon>Embryophyta</taxon>
        <taxon>Tracheophyta</taxon>
        <taxon>Spermatophyta</taxon>
        <taxon>Magnoliopsida</taxon>
        <taxon>Liliopsida</taxon>
        <taxon>Dioscoreales</taxon>
        <taxon>Dioscoreaceae</taxon>
        <taxon>Dioscorea</taxon>
    </lineage>
</organism>
<keyword evidence="2" id="KW-1185">Reference proteome</keyword>
<gene>
    <name evidence="1" type="ORF">IHE45_05G202500</name>
</gene>
<sequence>MVFDESSDDLMKVGVFILVQALVYLILSSSSGLFSVAEVSSSISSKNIQCQKIRRIFLDVLSDLPPNGEPSPRSLSPVI</sequence>
<comment type="caution">
    <text evidence="1">The sequence shown here is derived from an EMBL/GenBank/DDBJ whole genome shotgun (WGS) entry which is preliminary data.</text>
</comment>
<proteinExistence type="predicted"/>
<dbReference type="EMBL" id="CM037015">
    <property type="protein sequence ID" value="KAH7683743.1"/>
    <property type="molecule type" value="Genomic_DNA"/>
</dbReference>
<dbReference type="Proteomes" id="UP000827976">
    <property type="component" value="Chromosome 5"/>
</dbReference>
<evidence type="ECO:0000313" key="2">
    <source>
        <dbReference type="Proteomes" id="UP000827976"/>
    </source>
</evidence>
<evidence type="ECO:0000313" key="1">
    <source>
        <dbReference type="EMBL" id="KAH7683743.1"/>
    </source>
</evidence>